<accession>A0A1S4EYY3</accession>
<evidence type="ECO:0000256" key="4">
    <source>
        <dbReference type="ARBA" id="ARBA00022692"/>
    </source>
</evidence>
<dbReference type="HOGENOM" id="CLU_139869_1_0_1"/>
<feature type="transmembrane region" description="Helical" evidence="10">
    <location>
        <begin position="217"/>
        <end position="235"/>
    </location>
</feature>
<dbReference type="GO" id="GO:0004984">
    <property type="term" value="F:olfactory receptor activity"/>
    <property type="evidence" value="ECO:0007669"/>
    <property type="project" value="InterPro"/>
</dbReference>
<keyword evidence="8 10" id="KW-0675">Receptor</keyword>
<dbReference type="SMR" id="A0A1S4EYY3"/>
<feature type="transmembrane region" description="Helical" evidence="10">
    <location>
        <begin position="189"/>
        <end position="211"/>
    </location>
</feature>
<keyword evidence="5 10" id="KW-0552">Olfaction</keyword>
<dbReference type="OrthoDB" id="6765072at2759"/>
<keyword evidence="4 10" id="KW-0812">Transmembrane</keyword>
<dbReference type="Pfam" id="PF02949">
    <property type="entry name" value="7tm_6"/>
    <property type="match status" value="1"/>
</dbReference>
<organism evidence="11 12">
    <name type="scientific">Aedes aegypti</name>
    <name type="common">Yellowfever mosquito</name>
    <name type="synonym">Culex aegypti</name>
    <dbReference type="NCBI Taxonomy" id="7159"/>
    <lineage>
        <taxon>Eukaryota</taxon>
        <taxon>Metazoa</taxon>
        <taxon>Ecdysozoa</taxon>
        <taxon>Arthropoda</taxon>
        <taxon>Hexapoda</taxon>
        <taxon>Insecta</taxon>
        <taxon>Pterygota</taxon>
        <taxon>Neoptera</taxon>
        <taxon>Endopterygota</taxon>
        <taxon>Diptera</taxon>
        <taxon>Nematocera</taxon>
        <taxon>Culicoidea</taxon>
        <taxon>Culicidae</taxon>
        <taxon>Culicinae</taxon>
        <taxon>Aedini</taxon>
        <taxon>Aedes</taxon>
        <taxon>Stegomyia</taxon>
    </lineage>
</organism>
<evidence type="ECO:0000256" key="9">
    <source>
        <dbReference type="ARBA" id="ARBA00023224"/>
    </source>
</evidence>
<keyword evidence="2" id="KW-1003">Cell membrane</keyword>
<reference evidence="11" key="1">
    <citation type="submission" date="2005-10" db="EMBL/GenBank/DDBJ databases">
        <authorList>
            <person name="Loftus B.J."/>
            <person name="Nene V.M."/>
            <person name="Hannick L.I."/>
            <person name="Bidwell S."/>
            <person name="Haas B."/>
            <person name="Amedeo P."/>
            <person name="Orvis J."/>
            <person name="Wortman J.R."/>
            <person name="White O.R."/>
            <person name="Salzberg S."/>
            <person name="Shumway M."/>
            <person name="Koo H."/>
            <person name="Zhao Y."/>
            <person name="Holmes M."/>
            <person name="Miller J."/>
            <person name="Schatz M."/>
            <person name="Pop M."/>
            <person name="Pai G."/>
            <person name="Utterback T."/>
            <person name="Rogers Y.-H."/>
            <person name="Kravitz S."/>
            <person name="Fraser C.M."/>
        </authorList>
    </citation>
    <scope>NUCLEOTIDE SEQUENCE</scope>
    <source>
        <strain evidence="11">Liverpool</strain>
    </source>
</reference>
<dbReference type="GO" id="GO:0005886">
    <property type="term" value="C:plasma membrane"/>
    <property type="evidence" value="ECO:0007669"/>
    <property type="project" value="UniProtKB-SubCell"/>
</dbReference>
<dbReference type="Proteomes" id="UP000682892">
    <property type="component" value="Chromosome 1"/>
</dbReference>
<keyword evidence="3 10" id="KW-0716">Sensory transduction</keyword>
<proteinExistence type="inferred from homology"/>
<feature type="transmembrane region" description="Helical" evidence="10">
    <location>
        <begin position="147"/>
        <end position="168"/>
    </location>
</feature>
<evidence type="ECO:0000256" key="5">
    <source>
        <dbReference type="ARBA" id="ARBA00022725"/>
    </source>
</evidence>
<evidence type="ECO:0000256" key="10">
    <source>
        <dbReference type="RuleBase" id="RU351113"/>
    </source>
</evidence>
<protein>
    <recommendedName>
        <fullName evidence="10">Odorant receptor</fullName>
    </recommendedName>
</protein>
<dbReference type="GO" id="GO:0007165">
    <property type="term" value="P:signal transduction"/>
    <property type="evidence" value="ECO:0007669"/>
    <property type="project" value="UniProtKB-KW"/>
</dbReference>
<name>A0A1S4EYY3_AEDAE</name>
<comment type="caution">
    <text evidence="10">Lacks conserved residue(s) required for the propagation of feature annotation.</text>
</comment>
<dbReference type="CTD" id="5571115"/>
<evidence type="ECO:0000256" key="7">
    <source>
        <dbReference type="ARBA" id="ARBA00023136"/>
    </source>
</evidence>
<keyword evidence="7 10" id="KW-0472">Membrane</keyword>
<sequence>MERFQRYYNRRKNELQSEFKSSRAMYESACDTLIGYFHVSGADRLRGGDYTRLNPRLIFLVCDLTLYIVVNCWCLTVFWGQLTDVVFCLVTMGIAVQGFAKIANYTDDRLYELHVYNVARFDRVRDYPEARESLQTTAVLCKVFIKIFSYLFMMLTTFIPVYTIVYSITSRSLQLPFGFFFPWIDHTQLFGYIINLSYHFLQIYEASYGLLATDTCFLFFIIHAMGQLDVIIIYLKKLDELALEYDKFKNDEELYQLLNDITEKHQEHVEYMSKMDSLLKPGFFVNFSCMIAETVASLYVQSETDGIWYPGLIVVLLCIVQLFIACALGTIYSTKNDQLIDEIYNISWYAMPIPAQKSLALILNSSQHPVVLSDGFDAIDLFAFVQIYKKIYTYFTMLQSFN</sequence>
<feature type="transmembrane region" description="Helical" evidence="10">
    <location>
        <begin position="57"/>
        <end position="79"/>
    </location>
</feature>
<dbReference type="GeneID" id="5571115"/>
<evidence type="ECO:0000256" key="1">
    <source>
        <dbReference type="ARBA" id="ARBA00004651"/>
    </source>
</evidence>
<dbReference type="InterPro" id="IPR004117">
    <property type="entry name" value="7tm6_olfct_rcpt"/>
</dbReference>
<evidence type="ECO:0000256" key="2">
    <source>
        <dbReference type="ARBA" id="ARBA00022475"/>
    </source>
</evidence>
<evidence type="ECO:0000256" key="8">
    <source>
        <dbReference type="ARBA" id="ARBA00023170"/>
    </source>
</evidence>
<comment type="subcellular location">
    <subcellularLocation>
        <location evidence="1 10">Cell membrane</location>
        <topology evidence="1 10">Multi-pass membrane protein</topology>
    </subcellularLocation>
</comment>
<evidence type="ECO:0000256" key="3">
    <source>
        <dbReference type="ARBA" id="ARBA00022606"/>
    </source>
</evidence>
<dbReference type="GO" id="GO:0005549">
    <property type="term" value="F:odorant binding"/>
    <property type="evidence" value="ECO:0007669"/>
    <property type="project" value="InterPro"/>
</dbReference>
<evidence type="ECO:0000313" key="12">
    <source>
        <dbReference type="Proteomes" id="UP000682892"/>
    </source>
</evidence>
<dbReference type="PANTHER" id="PTHR21137:SF35">
    <property type="entry name" value="ODORANT RECEPTOR 19A-RELATED"/>
    <property type="match status" value="1"/>
</dbReference>
<dbReference type="OMA" id="MYESACD"/>
<reference evidence="11" key="2">
    <citation type="journal article" date="2007" name="Science">
        <title>Genome sequence of Aedes aegypti, a major arbovirus vector.</title>
        <authorList>
            <person name="Nene V."/>
            <person name="Wortman J.R."/>
            <person name="Lawson D."/>
            <person name="Haas B."/>
            <person name="Kodira C."/>
            <person name="Tu Z.J."/>
            <person name="Loftus B."/>
            <person name="Xi Z."/>
            <person name="Megy K."/>
            <person name="Grabherr M."/>
            <person name="Ren Q."/>
            <person name="Zdobnov E.M."/>
            <person name="Lobo N.F."/>
            <person name="Campbell K.S."/>
            <person name="Brown S.E."/>
            <person name="Bonaldo M.F."/>
            <person name="Zhu J."/>
            <person name="Sinkins S.P."/>
            <person name="Hogenkamp D.G."/>
            <person name="Amedeo P."/>
            <person name="Arensburger P."/>
            <person name="Atkinson P.W."/>
            <person name="Bidwell S."/>
            <person name="Biedler J."/>
            <person name="Birney E."/>
            <person name="Bruggner R.V."/>
            <person name="Costas J."/>
            <person name="Coy M.R."/>
            <person name="Crabtree J."/>
            <person name="Crawford M."/>
            <person name="Debruyn B."/>
            <person name="Decaprio D."/>
            <person name="Eiglmeier K."/>
            <person name="Eisenstadt E."/>
            <person name="El-Dorry H."/>
            <person name="Gelbart W.M."/>
            <person name="Gomes S.L."/>
            <person name="Hammond M."/>
            <person name="Hannick L.I."/>
            <person name="Hogan J.R."/>
            <person name="Holmes M.H."/>
            <person name="Jaffe D."/>
            <person name="Johnston J.S."/>
            <person name="Kennedy R.C."/>
            <person name="Koo H."/>
            <person name="Kravitz S."/>
            <person name="Kriventseva E.V."/>
            <person name="Kulp D."/>
            <person name="Labutti K."/>
            <person name="Lee E."/>
            <person name="Li S."/>
            <person name="Lovin D.D."/>
            <person name="Mao C."/>
            <person name="Mauceli E."/>
            <person name="Menck C.F."/>
            <person name="Miller J.R."/>
            <person name="Montgomery P."/>
            <person name="Mori A."/>
            <person name="Nascimento A.L."/>
            <person name="Naveira H.F."/>
            <person name="Nusbaum C."/>
            <person name="O'leary S."/>
            <person name="Orvis J."/>
            <person name="Pertea M."/>
            <person name="Quesneville H."/>
            <person name="Reidenbach K.R."/>
            <person name="Rogers Y.H."/>
            <person name="Roth C.W."/>
            <person name="Schneider J.R."/>
            <person name="Schatz M."/>
            <person name="Shumway M."/>
            <person name="Stanke M."/>
            <person name="Stinson E.O."/>
            <person name="Tubio J.M."/>
            <person name="Vanzee J.P."/>
            <person name="Verjovski-Almeida S."/>
            <person name="Werner D."/>
            <person name="White O."/>
            <person name="Wyder S."/>
            <person name="Zeng Q."/>
            <person name="Zhao Q."/>
            <person name="Zhao Y."/>
            <person name="Hill C.A."/>
            <person name="Raikhel A.S."/>
            <person name="Soares M.B."/>
            <person name="Knudson D.L."/>
            <person name="Lee N.H."/>
            <person name="Galagan J."/>
            <person name="Salzberg S.L."/>
            <person name="Paulsen I.T."/>
            <person name="Dimopoulos G."/>
            <person name="Collins F.H."/>
            <person name="Birren B."/>
            <person name="Fraser-Liggett C.M."/>
            <person name="Severson D.W."/>
        </authorList>
    </citation>
    <scope>NUCLEOTIDE SEQUENCE [LARGE SCALE GENOMIC DNA]</scope>
    <source>
        <strain evidence="11">Liverpool</strain>
    </source>
</reference>
<dbReference type="EMBL" id="CH477220">
    <property type="protein sequence ID" value="EAT47366.1"/>
    <property type="molecule type" value="Genomic_DNA"/>
</dbReference>
<evidence type="ECO:0000256" key="6">
    <source>
        <dbReference type="ARBA" id="ARBA00022989"/>
    </source>
</evidence>
<gene>
    <name evidence="11" type="primary">GPROR23</name>
    <name evidence="11" type="ORF">AaeL_AAEL001510</name>
</gene>
<keyword evidence="9 10" id="KW-0807">Transducer</keyword>
<reference evidence="11" key="3">
    <citation type="submission" date="2012-09" db="EMBL/GenBank/DDBJ databases">
        <authorList>
            <consortium name="VectorBase"/>
        </authorList>
    </citation>
    <scope>NUCLEOTIDE SEQUENCE</scope>
    <source>
        <strain evidence="11">Liverpool</strain>
    </source>
</reference>
<keyword evidence="6 10" id="KW-1133">Transmembrane helix</keyword>
<evidence type="ECO:0000313" key="11">
    <source>
        <dbReference type="EMBL" id="EAT47366.1"/>
    </source>
</evidence>
<comment type="similarity">
    <text evidence="10">Belongs to the insect chemoreceptor superfamily. Heteromeric odorant receptor channel (TC 1.A.69) family.</text>
</comment>
<dbReference type="PANTHER" id="PTHR21137">
    <property type="entry name" value="ODORANT RECEPTOR"/>
    <property type="match status" value="1"/>
</dbReference>
<dbReference type="AlphaFoldDB" id="A0A1S4EYY3"/>
<feature type="transmembrane region" description="Helical" evidence="10">
    <location>
        <begin position="307"/>
        <end position="332"/>
    </location>
</feature>
<dbReference type="KEGG" id="aag:5571115"/>